<dbReference type="OMA" id="NSGMRVQ"/>
<accession>A0A7M7NE12</accession>
<dbReference type="InParanoid" id="A0A7M7NE12"/>
<keyword evidence="11" id="KW-1185">Reference proteome</keyword>
<dbReference type="GO" id="GO:0016020">
    <property type="term" value="C:membrane"/>
    <property type="evidence" value="ECO:0007669"/>
    <property type="project" value="InterPro"/>
</dbReference>
<evidence type="ECO:0000256" key="3">
    <source>
        <dbReference type="ARBA" id="ARBA00022737"/>
    </source>
</evidence>
<dbReference type="OrthoDB" id="430044at2759"/>
<evidence type="ECO:0000313" key="11">
    <source>
        <dbReference type="Proteomes" id="UP000007110"/>
    </source>
</evidence>
<dbReference type="Gene3D" id="2.10.70.10">
    <property type="entry name" value="Complement Module, domain 1"/>
    <property type="match status" value="2"/>
</dbReference>
<dbReference type="Gene3D" id="6.20.200.20">
    <property type="match status" value="2"/>
</dbReference>
<evidence type="ECO:0000256" key="2">
    <source>
        <dbReference type="ARBA" id="ARBA00022729"/>
    </source>
</evidence>
<feature type="domain" description="VWFC" evidence="9">
    <location>
        <begin position="152"/>
        <end position="212"/>
    </location>
</feature>
<evidence type="ECO:0000256" key="4">
    <source>
        <dbReference type="ARBA" id="ARBA00022837"/>
    </source>
</evidence>
<feature type="repeat" description="CSPG" evidence="6">
    <location>
        <begin position="1605"/>
        <end position="1706"/>
    </location>
</feature>
<feature type="repeat" description="CSPG" evidence="6">
    <location>
        <begin position="2094"/>
        <end position="2186"/>
    </location>
</feature>
<dbReference type="InterPro" id="IPR001007">
    <property type="entry name" value="VWF_dom"/>
</dbReference>
<dbReference type="Pfam" id="PF00093">
    <property type="entry name" value="VWC"/>
    <property type="match status" value="3"/>
</dbReference>
<feature type="repeat" description="CSPG" evidence="6">
    <location>
        <begin position="960"/>
        <end position="1055"/>
    </location>
</feature>
<keyword evidence="3" id="KW-0677">Repeat</keyword>
<dbReference type="SMART" id="SM00181">
    <property type="entry name" value="EGF"/>
    <property type="match status" value="7"/>
</dbReference>
<dbReference type="SMART" id="SM00214">
    <property type="entry name" value="VWC"/>
    <property type="match status" value="4"/>
</dbReference>
<dbReference type="KEGG" id="spu:581484"/>
<dbReference type="SMART" id="SM00261">
    <property type="entry name" value="FU"/>
    <property type="match status" value="14"/>
</dbReference>
<dbReference type="GO" id="GO:0009653">
    <property type="term" value="P:anatomical structure morphogenesis"/>
    <property type="evidence" value="ECO:0000318"/>
    <property type="project" value="GO_Central"/>
</dbReference>
<dbReference type="GO" id="GO:0007154">
    <property type="term" value="P:cell communication"/>
    <property type="evidence" value="ECO:0007669"/>
    <property type="project" value="InterPro"/>
</dbReference>
<keyword evidence="4" id="KW-0106">Calcium</keyword>
<dbReference type="PANTHER" id="PTHR45739">
    <property type="entry name" value="MATRIX PROTEIN, PUTATIVE-RELATED"/>
    <property type="match status" value="1"/>
</dbReference>
<evidence type="ECO:0000256" key="8">
    <source>
        <dbReference type="SAM" id="Phobius"/>
    </source>
</evidence>
<dbReference type="Proteomes" id="UP000007110">
    <property type="component" value="Unassembled WGS sequence"/>
</dbReference>
<feature type="domain" description="VWFC" evidence="9">
    <location>
        <begin position="87"/>
        <end position="148"/>
    </location>
</feature>
<dbReference type="InterPro" id="IPR000742">
    <property type="entry name" value="EGF"/>
</dbReference>
<dbReference type="InterPro" id="IPR038081">
    <property type="entry name" value="CalX-like_sf"/>
</dbReference>
<reference evidence="10" key="2">
    <citation type="submission" date="2021-01" db="UniProtKB">
        <authorList>
            <consortium name="EnsemblMetazoa"/>
        </authorList>
    </citation>
    <scope>IDENTIFICATION</scope>
</reference>
<dbReference type="EnsemblMetazoa" id="XM_030979140">
    <property type="protein sequence ID" value="XP_030835000"/>
    <property type="gene ID" value="LOC581484"/>
</dbReference>
<feature type="region of interest" description="Disordered" evidence="7">
    <location>
        <begin position="3802"/>
        <end position="3827"/>
    </location>
</feature>
<name>A0A7M7NE12_STRPU</name>
<feature type="repeat" description="CSPG" evidence="6">
    <location>
        <begin position="2206"/>
        <end position="2299"/>
    </location>
</feature>
<feature type="repeat" description="CSPG" evidence="6">
    <location>
        <begin position="1973"/>
        <end position="2072"/>
    </location>
</feature>
<feature type="compositionally biased region" description="Basic and acidic residues" evidence="7">
    <location>
        <begin position="3806"/>
        <end position="3822"/>
    </location>
</feature>
<keyword evidence="2" id="KW-0732">Signal</keyword>
<keyword evidence="8" id="KW-0812">Transmembrane</keyword>
<dbReference type="InterPro" id="IPR006212">
    <property type="entry name" value="Furin_repeat"/>
</dbReference>
<evidence type="ECO:0000256" key="7">
    <source>
        <dbReference type="SAM" id="MobiDB-lite"/>
    </source>
</evidence>
<dbReference type="Gene3D" id="2.10.220.10">
    <property type="entry name" value="Hormone Receptor, Insulin-like Growth Factor Receptor 1, Chain A, domain 2"/>
    <property type="match status" value="7"/>
</dbReference>
<comment type="similarity">
    <text evidence="1">Belongs to the FRAS1 family.</text>
</comment>
<dbReference type="SUPFAM" id="SSF57603">
    <property type="entry name" value="FnI-like domain"/>
    <property type="match status" value="4"/>
</dbReference>
<reference evidence="11" key="1">
    <citation type="submission" date="2015-02" db="EMBL/GenBank/DDBJ databases">
        <title>Genome sequencing for Strongylocentrotus purpuratus.</title>
        <authorList>
            <person name="Murali S."/>
            <person name="Liu Y."/>
            <person name="Vee V."/>
            <person name="English A."/>
            <person name="Wang M."/>
            <person name="Skinner E."/>
            <person name="Han Y."/>
            <person name="Muzny D.M."/>
            <person name="Worley K.C."/>
            <person name="Gibbs R.A."/>
        </authorList>
    </citation>
    <scope>NUCLEOTIDE SEQUENCE</scope>
</reference>
<feature type="domain" description="VWFC" evidence="9">
    <location>
        <begin position="25"/>
        <end position="85"/>
    </location>
</feature>
<dbReference type="CTD" id="80144"/>
<keyword evidence="5" id="KW-0325">Glycoprotein</keyword>
<dbReference type="InterPro" id="IPR009030">
    <property type="entry name" value="Growth_fac_rcpt_cys_sf"/>
</dbReference>
<feature type="repeat" description="CSPG" evidence="6">
    <location>
        <begin position="1326"/>
        <end position="1421"/>
    </location>
</feature>
<keyword evidence="8" id="KW-0472">Membrane</keyword>
<feature type="domain" description="VWFC" evidence="9">
    <location>
        <begin position="216"/>
        <end position="274"/>
    </location>
</feature>
<feature type="repeat" description="CSPG" evidence="6">
    <location>
        <begin position="1075"/>
        <end position="1165"/>
    </location>
</feature>
<dbReference type="PANTHER" id="PTHR45739:SF1">
    <property type="entry name" value="EXTRACELLULAR MATRIX ORGANIZING PROTEIN FRAS1"/>
    <property type="match status" value="1"/>
</dbReference>
<feature type="transmembrane region" description="Helical" evidence="8">
    <location>
        <begin position="3774"/>
        <end position="3796"/>
    </location>
</feature>
<evidence type="ECO:0000313" key="10">
    <source>
        <dbReference type="EnsemblMetazoa" id="XP_030835000"/>
    </source>
</evidence>
<evidence type="ECO:0000256" key="6">
    <source>
        <dbReference type="PROSITE-ProRule" id="PRU01201"/>
    </source>
</evidence>
<evidence type="ECO:0000256" key="5">
    <source>
        <dbReference type="ARBA" id="ARBA00023180"/>
    </source>
</evidence>
<dbReference type="CDD" id="cd00064">
    <property type="entry name" value="FU"/>
    <property type="match status" value="13"/>
</dbReference>
<dbReference type="Pfam" id="PF16184">
    <property type="entry name" value="Cadherin_3"/>
    <property type="match status" value="12"/>
</dbReference>
<dbReference type="SMART" id="SM00237">
    <property type="entry name" value="Calx_beta"/>
    <property type="match status" value="5"/>
</dbReference>
<dbReference type="Gene3D" id="2.60.40.2030">
    <property type="match status" value="5"/>
</dbReference>
<feature type="repeat" description="CSPG" evidence="6">
    <location>
        <begin position="1490"/>
        <end position="1584"/>
    </location>
</feature>
<dbReference type="Pfam" id="PF03160">
    <property type="entry name" value="Calx-beta"/>
    <property type="match status" value="3"/>
</dbReference>
<dbReference type="InterPro" id="IPR039005">
    <property type="entry name" value="CSPG_rpt"/>
</dbReference>
<feature type="repeat" description="CSPG" evidence="6">
    <location>
        <begin position="2334"/>
        <end position="2431"/>
    </location>
</feature>
<dbReference type="SUPFAM" id="SSF57184">
    <property type="entry name" value="Growth factor receptor domain"/>
    <property type="match status" value="4"/>
</dbReference>
<dbReference type="FunCoup" id="A0A7M7NE12">
    <property type="interactions" value="324"/>
</dbReference>
<dbReference type="PROSITE" id="PS01208">
    <property type="entry name" value="VWFC_1"/>
    <property type="match status" value="2"/>
</dbReference>
<evidence type="ECO:0000256" key="1">
    <source>
        <dbReference type="ARBA" id="ARBA00005529"/>
    </source>
</evidence>
<dbReference type="GeneID" id="581484"/>
<feature type="repeat" description="CSPG" evidence="6">
    <location>
        <begin position="1186"/>
        <end position="1297"/>
    </location>
</feature>
<dbReference type="RefSeq" id="XP_030835000.1">
    <property type="nucleotide sequence ID" value="XM_030979140.1"/>
</dbReference>
<keyword evidence="8" id="KW-1133">Transmembrane helix</keyword>
<proteinExistence type="inferred from homology"/>
<evidence type="ECO:0000259" key="9">
    <source>
        <dbReference type="PROSITE" id="PS50184"/>
    </source>
</evidence>
<dbReference type="PROSITE" id="PS51854">
    <property type="entry name" value="CSPG"/>
    <property type="match status" value="12"/>
</dbReference>
<organism evidence="10 11">
    <name type="scientific">Strongylocentrotus purpuratus</name>
    <name type="common">Purple sea urchin</name>
    <dbReference type="NCBI Taxonomy" id="7668"/>
    <lineage>
        <taxon>Eukaryota</taxon>
        <taxon>Metazoa</taxon>
        <taxon>Echinodermata</taxon>
        <taxon>Eleutherozoa</taxon>
        <taxon>Echinozoa</taxon>
        <taxon>Echinoidea</taxon>
        <taxon>Euechinoidea</taxon>
        <taxon>Echinacea</taxon>
        <taxon>Camarodonta</taxon>
        <taxon>Echinidea</taxon>
        <taxon>Strongylocentrotidae</taxon>
        <taxon>Strongylocentrotus</taxon>
    </lineage>
</organism>
<protein>
    <recommendedName>
        <fullName evidence="9">VWFC domain-containing protein</fullName>
    </recommendedName>
</protein>
<dbReference type="PROSITE" id="PS50184">
    <property type="entry name" value="VWFC_2"/>
    <property type="match status" value="4"/>
</dbReference>
<feature type="repeat" description="CSPG" evidence="6">
    <location>
        <begin position="1729"/>
        <end position="1831"/>
    </location>
</feature>
<feature type="repeat" description="CSPG" evidence="6">
    <location>
        <begin position="1852"/>
        <end position="1952"/>
    </location>
</feature>
<dbReference type="SUPFAM" id="SSF141072">
    <property type="entry name" value="CalX-like"/>
    <property type="match status" value="5"/>
</dbReference>
<dbReference type="InterPro" id="IPR051561">
    <property type="entry name" value="FRAS1_ECM"/>
</dbReference>
<sequence>MQCRAGEVLYQSEGECCPSCIRSGRTCTDRGVSYHDGEQWSPVKCAKCACNNGQSQCYVADCPTLTCSQDEEAVVSEGKCCPECVGRSCVVDGAVYQDGASWKSGVCTHCLCKSGSVSCVDETCVDNLPCAPGEKRIRRDVQCCSECVSTEATCEADGVRWYTGDMWNVTDCEFCFCQEGLIACYPAECARTECREGETLLHKQGRCCPECHISQGYCIHNRITYSADETWQPDPCRTCNCMDGAASCFRVDCPPCPVGTVPQTNPQTCCPQCVVVQCPLECMSCDGTGCTSCRQGRLLQEGQCETSCRPGYFKASETECQVCHESCSMCSGGTEYHCTACREGDLLKWGRCVSDCGPSFFQFDTTCQECNASCAACTGPKASDCVTCSNSSHMIQDNRCVPECGRRSYRRENHCYPCDPSCQLCFLDSPWCVTCPRNNFLQDGVCVSECSLGYYQSGSGHCEACSLACLACNGPGIDHCTQCPGQSVLMNGYCLSNCTAGTYTQAGQCLDCDSSCHQCEGPNPADCTSCRAATEMVQSRPPFRGQVQGACSPTCIEGYFPSANGICLPCNPSCLACSDSLIDACLSCRSPLILNHGYCVRSCNERQVDVGGICVECHPSCATCSGPDSNQCATCNGPDSLERGICAPGCGSSEYPGSLGLCQECNLECGTCFANPEGQGSRCTQCSGGGGSSQYPLGDTCVSDCGTGFYLDPSGMCRECHSSCRTCTSPGVFDCSSCHAGHVLTHTNMCSMECHGGYFNDGGICKACHLDCLECVSAFECLVCRDPSDVLQFGECSSVCADQYYLDPVTRLCRECDWSCNSCNGPGPNDCTQCMDSLKLRDGSCVTTCGDSYYENRGECRECGDECLTCRGSGVCTSCQPPRLLLDTQCVMLCPVGYYSDYGTHTCIECSQGCVACATPIECVTCMLGTFLLRSQCVEDCGDGYYANPLNNVCEANVYPPSLYVNGSITTGIGGIQVLDTSFFTAFDPDTSNSNLLFILISPPTNGELVKIDRGNSIVMEARDTFTYPELLAGEVRYTHNAKSTLHGFVTIKVSDRMFFSEPEDVGIVIVSPHAPYVTRNEPLVVIEGEIGQLSSGQNLQIHDDDNADMVVISVIDGPKHGKLIRLPDRSRLRQFGLEDLRMGHINYVHDGSETEYDVIVLQVSDGHNILNVLFNIHIIPRDDRGPILVNNIQGSVREGGLLLISSDHLRAQDIDSSDSELIYTLTPPTNNPRHGYIVMVVPVTQGGVADGWTDLGNGVMERRMMTFLQRDIDQGYIYYKNSGAEAFSDFFMFEVSDSAEPPNVLTGQVFNIEIMPSNDEPPRLEPRVTPPLGMPVLEDQLTPFSRTYLAFTDPDSNDRNIIYNITTPLGQGDGNIVNMDAPFLPITIFTQADINARRILYRPSVLEVGHLTRNVTFEFSGEFLKLVDVIVLPVINMQRRVGESGTDRKYDMNFLFYYNPVTDGLDASANTLGPFPFTISLLPRDNAPPIFRDANPFFQVNRGGIVSVREYLADIADLDTVLSQLVYRVEQAPRHGTLFQSGFSSINMETGNTFTYDQLIQDTLHYIHDDSATDQDTFEITVTDGSHSATLTGTVIISFSDTTNPFVSRTASLSLYLPENSEVTVTHDNLAFEDDDTPADGITIELRTEPHNGRLQRKVVGDVYEDLHVGSTFTQTDINSYSIRYVSEGEIGSQPISEVIMINISDVSGNSLQGQTFTVTITPVNDLAPLVSLPTQLQVTEGGREAISNLHLSTTDLDTRVTQLSIVMDTLPNFGYVENIRAGAGSEQSNAGIPITSFRVQDILDGVIFYVNNIHRNIEPVHDGFLFHVTDGENESPQMRFNITIQLVNDEEPVIITEQAFVPEGEGVIIANVTLYARDLDTPTEDLLFEIVTYPQHGNLRRRDFLEDPIYAGKILGVGDTFTYEDVLQELIIYVHDGSDVNSDTFRMSLTDGLYTAQEDIHVIIGLVNDETPRLATNTGLRVQIGSTTTITPDSLRASDIDSEDAQLLFTVAADPNVGQLRFVTPSKEFDISSTSQKNSFRQNDINNGYIEYTHDLSEPAGTVVIKFTISDQEGNDLIDQSFIITVLEDRIPPRILANQPLTVQEGASRTINTATLSATDDDSIPGNLMYYVTAGPNYGRVEHSDFPGSGVSQFSQADLAAGAISYVHTSPDENMMDSFTFTVDDGTNQVTQTFYINISPVDDSLPLVSNLGMRVQEGVRKTITEFELKAIDLDTAEDHIMFTVFTQPTHGTVDFTLDNVRYAPTLTFSMADIYENRISYNHDGTNTLSDQFQFMVSDGTNPMFVVEKGLELQTTSAPQVFDITVMPVDDGTPRIVTNNGLSYLEYVDDRAMGVITSRTLQTMDTDTPDRSLVYTVTSPPRHGYLESTLTPRTPVATFTQEDINNGLIRYVLSPGSEVETSDSFIFDVSDTHPNMVLGTVYRIRWSLIHFEKSHYNVSETQGTISVTLKRTGNVNQYAIVLCSTESASATSSSRTNPRQGQNDYVEHSGQVQFEEREETKTCTIIINNDAIFEGPEDFIVVLSTPAYALLGEPSRAIVSINDIEDEPSIEFADLEYHVDESAGFLFAPVVRKGDSSTSVSAICFTIPRTATGSSLTGLESGSDYKTRGMALQYQVVFPQGVNTASCDIKIIDDSLFEEQEEFEIALSMPSFHTRIGSKARASVIIDGPNDESTIFFGHSNYVFGENAGTVEIEVYRHGSDLSYTSMVWCAPKSTFPQSASPGEDFVPNANMLTFNPQQTVEVCRITIVDDSASPHLEGNETFIVFLSSAMSSGLGTPSEAIVVINDTADDVPTMQFLTTKVTVQEKLGVVHVPVIRTGDLSYESSVRCFTRQKTAQVMMDYDERLNTDDFRIVFAPGEKIKNCTVRLVEDSTYEPDETFIVKLTMPYGSDICDARIGENKTSLITVTDSEDAPTLQFERMAYSVREPSGQDSTNYVDIRVIRTGDHNRTSSVRCSTRDGSAKSGVDYEPYSKILRFEPAVQSIDIQVEILYNGDMEWHETFSIILGPTGPENALLGPVSTATVTVIDEEAAGSVVLPAPPVVVSLMDYDNIGSALDIDPSPGYPLVCCTPCDPHFPEYSMTRSMCLDSGINISSIRYNWEVSTPMDNDGTRTPFERIVDTTPFSSSNHKVLDSIYFSRRFQVRCVSQPYDMRGRPGVPLRSNIVTIGTENGICHTPVTAGVSRGLQAQSFIANLQYIGPSEEEHPNSLHVSVEVPHQDGMLPIVSTIAIHNIRLLLTEPVYRSAHICSNLINTEHGNSLQEYSFLDQVDYDNMVMGPGYDYPYQFDPNVREERTLQLYKNLNLKSCTWQFDAYYHMTELIDLCGGAVSSDFEVRDGDKSFLTVTVPLYVSYIYVMAPTGWASLDHRTEMEFSFFYSTILWRTGLETESVLSGRLQVLRIWIGDGGNLVIDFKTTTKFRGLFVVNHHTLENYKSRVVPPLELGVAFDLELLWSEGTFDSPQQLWRATSSYNRKDYSGDYIIELIPCTVTPTQSYHVAPDMPIVCTGHPPEKFVVPIAFQQTNRPVPVVYSLNTEFHLMNNEKVFMMNPVEASMTLGEMDYKGAFSKGQTIFGRVLWNPDQDLDRAYKLQIQKLFICTGNDGHVPYYDPSGTVYEEGPQFGCMQDNIHLRERFLLLDRGNPDAVHPDFNDVPFDAKFAGNSLSYEVVSQMPGVDGFTMNVDPLYKVNSGHQWYMQVVYTIGPTDGPARYKRSAMGAINKRAAGNKTPNGTNMHPLLLSKEDLVVQPNQGIDSNITTIASVLVAIVLVIFIIILFISRRRRERRRRREEVKTEPVPNNRDRAASRASLASVKAAYPKLDDEEMEMEMDIQKSVKVSTLNLYKPDNLYRSQAKVKKVNLEAKYQGQNSGEGGTEV</sequence>
<dbReference type="InterPro" id="IPR003644">
    <property type="entry name" value="Calx_beta"/>
</dbReference>